<dbReference type="InterPro" id="IPR002934">
    <property type="entry name" value="Polymerase_NTP_transf_dom"/>
</dbReference>
<dbReference type="AlphaFoldDB" id="A0A1E3XFH9"/>
<dbReference type="InterPro" id="IPR043519">
    <property type="entry name" value="NT_sf"/>
</dbReference>
<organism evidence="2 3">
    <name type="scientific">Candidatus Scalindua rubra</name>
    <dbReference type="NCBI Taxonomy" id="1872076"/>
    <lineage>
        <taxon>Bacteria</taxon>
        <taxon>Pseudomonadati</taxon>
        <taxon>Planctomycetota</taxon>
        <taxon>Candidatus Brocadiia</taxon>
        <taxon>Candidatus Brocadiales</taxon>
        <taxon>Candidatus Scalinduaceae</taxon>
        <taxon>Candidatus Scalindua</taxon>
    </lineage>
</organism>
<evidence type="ECO:0000313" key="3">
    <source>
        <dbReference type="Proteomes" id="UP000094056"/>
    </source>
</evidence>
<dbReference type="Gene3D" id="3.30.460.10">
    <property type="entry name" value="Beta Polymerase, domain 2"/>
    <property type="match status" value="1"/>
</dbReference>
<dbReference type="InterPro" id="IPR052548">
    <property type="entry name" value="Type_VII_TA_antitoxin"/>
</dbReference>
<protein>
    <submittedName>
        <fullName evidence="2">Nucleotidyltransferase</fullName>
    </submittedName>
</protein>
<gene>
    <name evidence="2" type="ORF">SCARUB_00481</name>
</gene>
<dbReference type="Pfam" id="PF01909">
    <property type="entry name" value="NTP_transf_2"/>
    <property type="match status" value="1"/>
</dbReference>
<dbReference type="PANTHER" id="PTHR33933:SF1">
    <property type="entry name" value="PROTEIN ADENYLYLTRANSFERASE MNTA-RELATED"/>
    <property type="match status" value="1"/>
</dbReference>
<accession>A0A1E3XFH9</accession>
<dbReference type="Proteomes" id="UP000094056">
    <property type="component" value="Unassembled WGS sequence"/>
</dbReference>
<name>A0A1E3XFH9_9BACT</name>
<dbReference type="PANTHER" id="PTHR33933">
    <property type="entry name" value="NUCLEOTIDYLTRANSFERASE"/>
    <property type="match status" value="1"/>
</dbReference>
<dbReference type="SUPFAM" id="SSF81301">
    <property type="entry name" value="Nucleotidyltransferase"/>
    <property type="match status" value="1"/>
</dbReference>
<feature type="domain" description="Polymerase nucleotidyl transferase" evidence="1">
    <location>
        <begin position="27"/>
        <end position="80"/>
    </location>
</feature>
<comment type="caution">
    <text evidence="2">The sequence shown here is derived from an EMBL/GenBank/DDBJ whole genome shotgun (WGS) entry which is preliminary data.</text>
</comment>
<sequence>MKTKGIESIAERLERLKLTKSEKDALSNLITDIKSSWPDAKLKIFGSKVKGVSDEESDLDILIVLPCDVTEETRRQIIHKVFEINLAFESNISPLIMAEKEWESPRFSLLPIHTFIEEEGVPL</sequence>
<dbReference type="GO" id="GO:0016779">
    <property type="term" value="F:nucleotidyltransferase activity"/>
    <property type="evidence" value="ECO:0007669"/>
    <property type="project" value="InterPro"/>
</dbReference>
<reference evidence="2 3" key="1">
    <citation type="submission" date="2016-07" db="EMBL/GenBank/DDBJ databases">
        <title>Draft genome of Scalindua rubra, obtained from a brine-seawater interface in the Red Sea, sheds light on salt adaptation in anammox bacteria.</title>
        <authorList>
            <person name="Speth D.R."/>
            <person name="Lagkouvardos I."/>
            <person name="Wang Y."/>
            <person name="Qian P.-Y."/>
            <person name="Dutilh B.E."/>
            <person name="Jetten M.S."/>
        </authorList>
    </citation>
    <scope>NUCLEOTIDE SEQUENCE [LARGE SCALE GENOMIC DNA]</scope>
    <source>
        <strain evidence="2">BSI-1</strain>
    </source>
</reference>
<evidence type="ECO:0000313" key="2">
    <source>
        <dbReference type="EMBL" id="ODS34350.1"/>
    </source>
</evidence>
<keyword evidence="2" id="KW-0808">Transferase</keyword>
<evidence type="ECO:0000259" key="1">
    <source>
        <dbReference type="Pfam" id="PF01909"/>
    </source>
</evidence>
<proteinExistence type="predicted"/>
<dbReference type="EMBL" id="MAYW01000008">
    <property type="protein sequence ID" value="ODS34350.1"/>
    <property type="molecule type" value="Genomic_DNA"/>
</dbReference>